<organism evidence="6 7">
    <name type="scientific">Oxobacter pfennigii</name>
    <dbReference type="NCBI Taxonomy" id="36849"/>
    <lineage>
        <taxon>Bacteria</taxon>
        <taxon>Bacillati</taxon>
        <taxon>Bacillota</taxon>
        <taxon>Clostridia</taxon>
        <taxon>Eubacteriales</taxon>
        <taxon>Clostridiaceae</taxon>
        <taxon>Oxobacter</taxon>
    </lineage>
</organism>
<keyword evidence="2" id="KW-0633">Potassium transport</keyword>
<keyword evidence="4" id="KW-0406">Ion transport</keyword>
<evidence type="ECO:0000313" key="6">
    <source>
        <dbReference type="EMBL" id="KPU43776.1"/>
    </source>
</evidence>
<dbReference type="PRINTS" id="PR00335">
    <property type="entry name" value="KUPTAKETRKA"/>
</dbReference>
<accession>A0A0N8NT41</accession>
<comment type="caution">
    <text evidence="6">The sequence shown here is derived from an EMBL/GenBank/DDBJ whole genome shotgun (WGS) entry which is preliminary data.</text>
</comment>
<dbReference type="PROSITE" id="PS51201">
    <property type="entry name" value="RCK_N"/>
    <property type="match status" value="1"/>
</dbReference>
<sequence length="203" mass="22187">MHIIVIGCNKVGSNLAKALSEEGHDVVVIDSNPENFDQLGSGFNGITISGVPLDEDILRSAGIERANVLAAVTPDDNMNVVVSQIARDIFNVPRAITRVYDPERSLVFQQMGFTTICPTNLVVAQVKNIISQSSSSIWQSFGNKDVSLRYTAPDKKFIGKFIKSIVPNYNSFIFGVIKGNEFIFATPNLKVDDGDTMVVAEYL</sequence>
<name>A0A0N8NT41_9CLOT</name>
<proteinExistence type="predicted"/>
<reference evidence="6 7" key="1">
    <citation type="submission" date="2015-09" db="EMBL/GenBank/DDBJ databases">
        <title>Genome sequence of Oxobacter pfennigii DSM 3222.</title>
        <authorList>
            <person name="Poehlein A."/>
            <person name="Bengelsdorf F.R."/>
            <person name="Schiel-Bengelsdorf B."/>
            <person name="Duerre P."/>
            <person name="Daniel R."/>
        </authorList>
    </citation>
    <scope>NUCLEOTIDE SEQUENCE [LARGE SCALE GENOMIC DNA]</scope>
    <source>
        <strain evidence="6 7">DSM 3222</strain>
    </source>
</reference>
<evidence type="ECO:0000256" key="2">
    <source>
        <dbReference type="ARBA" id="ARBA00022538"/>
    </source>
</evidence>
<dbReference type="SUPFAM" id="SSF51735">
    <property type="entry name" value="NAD(P)-binding Rossmann-fold domains"/>
    <property type="match status" value="1"/>
</dbReference>
<evidence type="ECO:0000313" key="7">
    <source>
        <dbReference type="Proteomes" id="UP000050326"/>
    </source>
</evidence>
<dbReference type="RefSeq" id="WP_054875665.1">
    <property type="nucleotide sequence ID" value="NZ_LKET01000035.1"/>
</dbReference>
<dbReference type="EMBL" id="LKET01000035">
    <property type="protein sequence ID" value="KPU43776.1"/>
    <property type="molecule type" value="Genomic_DNA"/>
</dbReference>
<keyword evidence="7" id="KW-1185">Reference proteome</keyword>
<dbReference type="GO" id="GO:0015079">
    <property type="term" value="F:potassium ion transmembrane transporter activity"/>
    <property type="evidence" value="ECO:0007669"/>
    <property type="project" value="InterPro"/>
</dbReference>
<evidence type="ECO:0000256" key="1">
    <source>
        <dbReference type="ARBA" id="ARBA00022448"/>
    </source>
</evidence>
<protein>
    <submittedName>
        <fullName evidence="6">Trk system potassium uptake protein TrkA</fullName>
    </submittedName>
</protein>
<dbReference type="InterPro" id="IPR003148">
    <property type="entry name" value="RCK_N"/>
</dbReference>
<dbReference type="Proteomes" id="UP000050326">
    <property type="component" value="Unassembled WGS sequence"/>
</dbReference>
<dbReference type="PANTHER" id="PTHR43833:SF5">
    <property type="entry name" value="TRK SYSTEM POTASSIUM UPTAKE PROTEIN TRKA"/>
    <property type="match status" value="1"/>
</dbReference>
<dbReference type="InterPro" id="IPR036291">
    <property type="entry name" value="NAD(P)-bd_dom_sf"/>
</dbReference>
<dbReference type="AlphaFoldDB" id="A0A0N8NT41"/>
<gene>
    <name evidence="6" type="primary">trkA_3</name>
    <name evidence="6" type="ORF">OXPF_26360</name>
</gene>
<evidence type="ECO:0000256" key="4">
    <source>
        <dbReference type="ARBA" id="ARBA00023065"/>
    </source>
</evidence>
<keyword evidence="1" id="KW-0813">Transport</keyword>
<evidence type="ECO:0000259" key="5">
    <source>
        <dbReference type="PROSITE" id="PS51201"/>
    </source>
</evidence>
<dbReference type="Gene3D" id="3.40.50.720">
    <property type="entry name" value="NAD(P)-binding Rossmann-like Domain"/>
    <property type="match status" value="1"/>
</dbReference>
<dbReference type="OrthoDB" id="9775180at2"/>
<dbReference type="PANTHER" id="PTHR43833">
    <property type="entry name" value="POTASSIUM CHANNEL PROTEIN 2-RELATED-RELATED"/>
    <property type="match status" value="1"/>
</dbReference>
<keyword evidence="3" id="KW-0630">Potassium</keyword>
<evidence type="ECO:0000256" key="3">
    <source>
        <dbReference type="ARBA" id="ARBA00022958"/>
    </source>
</evidence>
<dbReference type="InterPro" id="IPR050721">
    <property type="entry name" value="Trk_Ktr_HKT_K-transport"/>
</dbReference>
<feature type="domain" description="RCK N-terminal" evidence="5">
    <location>
        <begin position="1"/>
        <end position="123"/>
    </location>
</feature>
<dbReference type="InterPro" id="IPR006036">
    <property type="entry name" value="K_uptake_TrkA"/>
</dbReference>
<dbReference type="STRING" id="36849.OXPF_26360"/>
<dbReference type="GO" id="GO:0005886">
    <property type="term" value="C:plasma membrane"/>
    <property type="evidence" value="ECO:0007669"/>
    <property type="project" value="InterPro"/>
</dbReference>
<dbReference type="Pfam" id="PF02254">
    <property type="entry name" value="TrkA_N"/>
    <property type="match status" value="1"/>
</dbReference>